<evidence type="ECO:0000256" key="7">
    <source>
        <dbReference type="SAM" id="Phobius"/>
    </source>
</evidence>
<proteinExistence type="inferred from homology"/>
<dbReference type="Gene3D" id="1.10.510.10">
    <property type="entry name" value="Transferase(Phosphotransferase) domain 1"/>
    <property type="match status" value="1"/>
</dbReference>
<dbReference type="InterPro" id="IPR008010">
    <property type="entry name" value="Tatp1"/>
</dbReference>
<evidence type="ECO:0000256" key="6">
    <source>
        <dbReference type="SAM" id="MobiDB-lite"/>
    </source>
</evidence>
<evidence type="ECO:0000256" key="3">
    <source>
        <dbReference type="ARBA" id="ARBA00022692"/>
    </source>
</evidence>
<keyword evidence="3 7" id="KW-0812">Transmembrane</keyword>
<name>A0ABQ8ZDF3_9EUKA</name>
<feature type="compositionally biased region" description="Basic and acidic residues" evidence="6">
    <location>
        <begin position="255"/>
        <end position="283"/>
    </location>
</feature>
<feature type="region of interest" description="Disordered" evidence="6">
    <location>
        <begin position="551"/>
        <end position="588"/>
    </location>
</feature>
<keyword evidence="10" id="KW-1185">Reference proteome</keyword>
<feature type="domain" description="Protein kinase" evidence="8">
    <location>
        <begin position="1"/>
        <end position="118"/>
    </location>
</feature>
<dbReference type="SUPFAM" id="SSF56112">
    <property type="entry name" value="Protein kinase-like (PK-like)"/>
    <property type="match status" value="1"/>
</dbReference>
<protein>
    <recommendedName>
        <fullName evidence="8">Protein kinase domain-containing protein</fullName>
    </recommendedName>
</protein>
<feature type="transmembrane region" description="Helical" evidence="7">
    <location>
        <begin position="792"/>
        <end position="809"/>
    </location>
</feature>
<comment type="subcellular location">
    <subcellularLocation>
        <location evidence="1">Membrane</location>
        <topology evidence="1">Multi-pass membrane protein</topology>
    </subcellularLocation>
</comment>
<dbReference type="EMBL" id="JAOAOG010000017">
    <property type="protein sequence ID" value="KAJ6254788.1"/>
    <property type="molecule type" value="Genomic_DNA"/>
</dbReference>
<evidence type="ECO:0000313" key="10">
    <source>
        <dbReference type="Proteomes" id="UP001150062"/>
    </source>
</evidence>
<dbReference type="InterPro" id="IPR011009">
    <property type="entry name" value="Kinase-like_dom_sf"/>
</dbReference>
<comment type="caution">
    <text evidence="9">The sequence shown here is derived from an EMBL/GenBank/DDBJ whole genome shotgun (WGS) entry which is preliminary data.</text>
</comment>
<dbReference type="PROSITE" id="PS50011">
    <property type="entry name" value="PROTEIN_KINASE_DOM"/>
    <property type="match status" value="1"/>
</dbReference>
<dbReference type="Proteomes" id="UP001150062">
    <property type="component" value="Unassembled WGS sequence"/>
</dbReference>
<dbReference type="Pfam" id="PF05346">
    <property type="entry name" value="DUF747"/>
    <property type="match status" value="1"/>
</dbReference>
<gene>
    <name evidence="9" type="ORF">M0813_12099</name>
</gene>
<evidence type="ECO:0000256" key="4">
    <source>
        <dbReference type="ARBA" id="ARBA00022989"/>
    </source>
</evidence>
<keyword evidence="5 7" id="KW-0472">Membrane</keyword>
<evidence type="ECO:0000256" key="1">
    <source>
        <dbReference type="ARBA" id="ARBA00004141"/>
    </source>
</evidence>
<sequence length="1026" mass="122257">MFQLCDLPDFTLTKLRQNFFGSYCLFGAPEFEEKSKVPTPKSSVYLIGLCALYISTGKLTAYDLYNKQSLLDNLKKIDVFQKLDQNLQEVIWKMLQFDPKKRISFQQLKNDKLFHPFKKDKKKYKNTKIMNSIGNNNNNINYNIISQMKLTEFEKTALIQQLLTNDTKLNNSFLTYLLLQNKDKNKGALNNSLNNNNIQQINKKHQTNKGVYMDKAMEKKKEMEIKTNEKKYQENRKLISNKRYFSDQKNHFNQKKEIIDEKIKEKEEKKKESEKNQDLDPKQKLKSKTIHHDDLKDGLLEIMGMIKEQQENIEHSQKEFEKKMYNIFCVDKSINKSNKINNFTLKLDNEFSFKMENNHEKTEKMKTNYQKYLKTVLKNENNNLSNKYSPRQRSRMRRNETLKDTHMNKSIMSNNHDTNDCVNYTHNYNNKQHNKIGCQLIRSHTRKMPQIKHAIKKNFSDILTKKEWWFHNQNKNLFQKQTDHFISSYQQTQTINDCFESSFSSKTKKQLLEIFLLEFRIIGQMKKRKKIKEIIQIHQSFEITKTNKKQETKQTQTIRKIQKLKEKKKKHPKKGIKKTKNRKQTKQEEEIEEIEEIEETQVVKKTKKKGMAGIEGNGGSSIIFHQLKRYFQTEFSFQNTKKSQGKDGDHNSYDENERARIYNFFKAPYYMEISINFAILMVIDLFLYYLLALPIKSLISAFKLVTARKLNAQEKRNLITQLLIVIISLLFTRLKYDVIINFIPTNKIKLMFTYNGVEYLDEIFHVFSLQIINSLDDSILKNTKKLRTNSNLIVDLLISFAVLSIHTFFLYLSVIMIGISLTSKHLTLMASLLHNNFHEFRKYLKKNLTDKAMEKIYYYDAFERVKLVIFIYVVIAENFSNDYVTLDRKKIYSLKWLLISELFVDWLKYAFLVKKNNKPPKLFLSLRNSLANFFLVQNNNNENHMLSIQNKFNFTAIPLTILLLQAMHRLIWKKFHHMHSIAILIAFYSLLFLFFIITKLLIFFLSNKYQKIYIKNERKNSNKKMK</sequence>
<evidence type="ECO:0000256" key="2">
    <source>
        <dbReference type="ARBA" id="ARBA00008803"/>
    </source>
</evidence>
<evidence type="ECO:0000256" key="5">
    <source>
        <dbReference type="ARBA" id="ARBA00023136"/>
    </source>
</evidence>
<comment type="similarity">
    <text evidence="2">Belongs to the TAPT1 family.</text>
</comment>
<feature type="transmembrane region" description="Helical" evidence="7">
    <location>
        <begin position="978"/>
        <end position="1005"/>
    </location>
</feature>
<feature type="transmembrane region" description="Helical" evidence="7">
    <location>
        <begin position="669"/>
        <end position="691"/>
    </location>
</feature>
<feature type="transmembrane region" description="Helical" evidence="7">
    <location>
        <begin position="718"/>
        <end position="743"/>
    </location>
</feature>
<evidence type="ECO:0000259" key="8">
    <source>
        <dbReference type="PROSITE" id="PS50011"/>
    </source>
</evidence>
<feature type="compositionally biased region" description="Basic residues" evidence="6">
    <location>
        <begin position="560"/>
        <end position="584"/>
    </location>
</feature>
<dbReference type="PANTHER" id="PTHR13317">
    <property type="entry name" value="TRANSMEMBRANE ANTERIOR POSTERIOR TRANSFORMATION PROTEIN 1 HOMOLOG"/>
    <property type="match status" value="1"/>
</dbReference>
<feature type="transmembrane region" description="Helical" evidence="7">
    <location>
        <begin position="952"/>
        <end position="972"/>
    </location>
</feature>
<organism evidence="9 10">
    <name type="scientific">Anaeramoeba flamelloides</name>
    <dbReference type="NCBI Taxonomy" id="1746091"/>
    <lineage>
        <taxon>Eukaryota</taxon>
        <taxon>Metamonada</taxon>
        <taxon>Anaeramoebidae</taxon>
        <taxon>Anaeramoeba</taxon>
    </lineage>
</organism>
<feature type="region of interest" description="Disordered" evidence="6">
    <location>
        <begin position="255"/>
        <end position="290"/>
    </location>
</feature>
<dbReference type="InterPro" id="IPR000719">
    <property type="entry name" value="Prot_kinase_dom"/>
</dbReference>
<keyword evidence="4 7" id="KW-1133">Transmembrane helix</keyword>
<reference evidence="9" key="1">
    <citation type="submission" date="2022-08" db="EMBL/GenBank/DDBJ databases">
        <title>Novel sulfate-reducing endosymbionts in the free-living metamonad Anaeramoeba.</title>
        <authorList>
            <person name="Jerlstrom-Hultqvist J."/>
            <person name="Cepicka I."/>
            <person name="Gallot-Lavallee L."/>
            <person name="Salas-Leiva D."/>
            <person name="Curtis B.A."/>
            <person name="Zahonova K."/>
            <person name="Pipaliya S."/>
            <person name="Dacks J."/>
            <person name="Roger A.J."/>
        </authorList>
    </citation>
    <scope>NUCLEOTIDE SEQUENCE</scope>
    <source>
        <strain evidence="9">Schooner1</strain>
    </source>
</reference>
<accession>A0ABQ8ZDF3</accession>
<evidence type="ECO:0000313" key="9">
    <source>
        <dbReference type="EMBL" id="KAJ6254788.1"/>
    </source>
</evidence>
<dbReference type="PANTHER" id="PTHR13317:SF4">
    <property type="entry name" value="TRANSMEMBRANE ANTERIOR POSTERIOR TRANSFORMATION PROTEIN 1 HOMOLOG"/>
    <property type="match status" value="1"/>
</dbReference>